<name>A0A285J3W9_9ACTN</name>
<evidence type="ECO:0000313" key="2">
    <source>
        <dbReference type="EMBL" id="SNY53801.1"/>
    </source>
</evidence>
<feature type="domain" description="Glyoxalase-like" evidence="1">
    <location>
        <begin position="10"/>
        <end position="41"/>
    </location>
</feature>
<organism evidence="2 3">
    <name type="scientific">Paractinoplanes atraurantiacus</name>
    <dbReference type="NCBI Taxonomy" id="1036182"/>
    <lineage>
        <taxon>Bacteria</taxon>
        <taxon>Bacillati</taxon>
        <taxon>Actinomycetota</taxon>
        <taxon>Actinomycetes</taxon>
        <taxon>Micromonosporales</taxon>
        <taxon>Micromonosporaceae</taxon>
        <taxon>Paractinoplanes</taxon>
    </lineage>
</organism>
<proteinExistence type="predicted"/>
<dbReference type="InterPro" id="IPR029068">
    <property type="entry name" value="Glyas_Bleomycin-R_OHBP_Dase"/>
</dbReference>
<dbReference type="Pfam" id="PF18029">
    <property type="entry name" value="Glyoxalase_6"/>
    <property type="match status" value="1"/>
</dbReference>
<dbReference type="InterPro" id="IPR041581">
    <property type="entry name" value="Glyoxalase_6"/>
</dbReference>
<sequence length="45" mass="4736">MTRARRSGTGAVALGASVAGHQPRDNVRVLFDPAGHPFCLCRDDG</sequence>
<keyword evidence="3" id="KW-1185">Reference proteome</keyword>
<accession>A0A285J3W9</accession>
<protein>
    <recommendedName>
        <fullName evidence="1">Glyoxalase-like domain-containing protein</fullName>
    </recommendedName>
</protein>
<evidence type="ECO:0000259" key="1">
    <source>
        <dbReference type="Pfam" id="PF18029"/>
    </source>
</evidence>
<dbReference type="Gene3D" id="3.10.180.10">
    <property type="entry name" value="2,3-Dihydroxybiphenyl 1,2-Dioxygenase, domain 1"/>
    <property type="match status" value="1"/>
</dbReference>
<dbReference type="EMBL" id="OBDY01000014">
    <property type="protein sequence ID" value="SNY53801.1"/>
    <property type="molecule type" value="Genomic_DNA"/>
</dbReference>
<gene>
    <name evidence="2" type="ORF">SAMN05421748_114176</name>
</gene>
<evidence type="ECO:0000313" key="3">
    <source>
        <dbReference type="Proteomes" id="UP000219612"/>
    </source>
</evidence>
<reference evidence="2 3" key="1">
    <citation type="submission" date="2017-09" db="EMBL/GenBank/DDBJ databases">
        <authorList>
            <person name="Ehlers B."/>
            <person name="Leendertz F.H."/>
        </authorList>
    </citation>
    <scope>NUCLEOTIDE SEQUENCE [LARGE SCALE GENOMIC DNA]</scope>
    <source>
        <strain evidence="2 3">CGMCC 4.6857</strain>
    </source>
</reference>
<dbReference type="AlphaFoldDB" id="A0A285J3W9"/>
<dbReference type="Proteomes" id="UP000219612">
    <property type="component" value="Unassembled WGS sequence"/>
</dbReference>